<dbReference type="InterPro" id="IPR047201">
    <property type="entry name" value="ERI-1_3'hExo-like"/>
</dbReference>
<dbReference type="Gene3D" id="3.30.420.10">
    <property type="entry name" value="Ribonuclease H-like superfamily/Ribonuclease H"/>
    <property type="match status" value="1"/>
</dbReference>
<evidence type="ECO:0000256" key="3">
    <source>
        <dbReference type="ARBA" id="ARBA00022839"/>
    </source>
</evidence>
<evidence type="ECO:0000256" key="4">
    <source>
        <dbReference type="SAM" id="MobiDB-lite"/>
    </source>
</evidence>
<gene>
    <name evidence="6" type="ORF">MUK42_17622</name>
</gene>
<protein>
    <submittedName>
        <fullName evidence="6">Cytochrome P450</fullName>
    </submittedName>
</protein>
<dbReference type="SUPFAM" id="SSF53098">
    <property type="entry name" value="Ribonuclease H-like"/>
    <property type="match status" value="1"/>
</dbReference>
<evidence type="ECO:0000313" key="6">
    <source>
        <dbReference type="EMBL" id="URE39182.1"/>
    </source>
</evidence>
<dbReference type="GO" id="GO:0000175">
    <property type="term" value="F:3'-5'-RNA exonuclease activity"/>
    <property type="evidence" value="ECO:0007669"/>
    <property type="project" value="InterPro"/>
</dbReference>
<feature type="region of interest" description="Disordered" evidence="4">
    <location>
        <begin position="171"/>
        <end position="198"/>
    </location>
</feature>
<dbReference type="Pfam" id="PF00929">
    <property type="entry name" value="RNase_T"/>
    <property type="match status" value="1"/>
</dbReference>
<evidence type="ECO:0000256" key="1">
    <source>
        <dbReference type="ARBA" id="ARBA00022722"/>
    </source>
</evidence>
<dbReference type="PANTHER" id="PTHR23044">
    <property type="entry name" value="3'-5' EXONUCLEASE ERI1-RELATED"/>
    <property type="match status" value="1"/>
</dbReference>
<keyword evidence="1" id="KW-0540">Nuclease</keyword>
<evidence type="ECO:0000259" key="5">
    <source>
        <dbReference type="SMART" id="SM00479"/>
    </source>
</evidence>
<name>A0A9E7HYP1_9LILI</name>
<dbReference type="InterPro" id="IPR036397">
    <property type="entry name" value="RNaseH_sf"/>
</dbReference>
<dbReference type="InterPro" id="IPR012337">
    <property type="entry name" value="RNaseH-like_sf"/>
</dbReference>
<dbReference type="InterPro" id="IPR013520">
    <property type="entry name" value="Ribonucl_H"/>
</dbReference>
<keyword evidence="7" id="KW-1185">Reference proteome</keyword>
<accession>A0A9E7HYP1</accession>
<feature type="compositionally biased region" description="Polar residues" evidence="4">
    <location>
        <begin position="189"/>
        <end position="198"/>
    </location>
</feature>
<dbReference type="Proteomes" id="UP001055439">
    <property type="component" value="Chromosome 8"/>
</dbReference>
<feature type="region of interest" description="Disordered" evidence="4">
    <location>
        <begin position="1"/>
        <end position="32"/>
    </location>
</feature>
<evidence type="ECO:0000313" key="7">
    <source>
        <dbReference type="Proteomes" id="UP001055439"/>
    </source>
</evidence>
<dbReference type="CDD" id="cd06133">
    <property type="entry name" value="ERI-1_3'hExo_like"/>
    <property type="match status" value="1"/>
</dbReference>
<feature type="domain" description="Exonuclease" evidence="5">
    <location>
        <begin position="309"/>
        <end position="491"/>
    </location>
</feature>
<feature type="non-terminal residue" evidence="6">
    <location>
        <position position="627"/>
    </location>
</feature>
<dbReference type="GO" id="GO:0003676">
    <property type="term" value="F:nucleic acid binding"/>
    <property type="evidence" value="ECO:0007669"/>
    <property type="project" value="InterPro"/>
</dbReference>
<keyword evidence="2" id="KW-0378">Hydrolase</keyword>
<dbReference type="FunFam" id="3.30.420.10:FF:000068">
    <property type="entry name" value="Exonuclease domain-containing protein 1"/>
    <property type="match status" value="1"/>
</dbReference>
<dbReference type="AlphaFoldDB" id="A0A9E7HYP1"/>
<dbReference type="EMBL" id="CP097510">
    <property type="protein sequence ID" value="URE39182.1"/>
    <property type="molecule type" value="Genomic_DNA"/>
</dbReference>
<sequence length="627" mass="71034">MYHWAAVSGPASTQRSAAPPLGHHRAATVGTPHPALDGTDALRPSWLLHTFLLVSGRRIHQLSIIRCAIREAMKPRLPRGRLGTETQAWAPFFPPLSIPQGKAALIRQRSMATSRLIAKKRDPVVHGGRSLVSLPSRLFLRSPHAHVERWGAESDPDQASSAIMIDPAAQDKMQGNREASPGCPKDNASHSNSQESGNVVQRFPELKDGKDLPVCDFTKANNSMIWEPYAILNQGYSGPFYRQETFALPFPHPDFLMLRQVQLNAFENNVYPVNRDYPFPVENGFSYMPPFKMFSQVHPHKFQIQEFQYFVVIDFEATCDKERNPHPQEIIEFPSVLVNSATGQLEAVFQTYVRPAYHQHLTDFCKELTGIQQIQVDRGVPLSEALLMHDKWLEKKGIKHKNFAVVTWSNWDCRVMLESECKFKRIRKPPYFNRWINLKVPFQEMFQGVRCNLKEAVQLAGLTWEGRAHCGLDDARNTARLLVHLMDMGFKFSITNSLMSQTSEFPVKYETSRNLLLDQNQHTQKPKELVGGPFQFHPFVNSGGKERQMFCYCGVLSSKCVVRKPGPTQGRCFFGCGNWTASRRAMDQVIQPMFLPRTAVMPPCLEREHPQPVVMTAAGCKCPLLAA</sequence>
<dbReference type="OrthoDB" id="6764281at2759"/>
<evidence type="ECO:0000256" key="2">
    <source>
        <dbReference type="ARBA" id="ARBA00022801"/>
    </source>
</evidence>
<dbReference type="InterPro" id="IPR051274">
    <property type="entry name" value="3-5_Exoribonuclease"/>
</dbReference>
<reference evidence="6" key="1">
    <citation type="submission" date="2022-05" db="EMBL/GenBank/DDBJ databases">
        <title>The Musa troglodytarum L. genome provides insights into the mechanism of non-climacteric behaviour and enrichment of carotenoids.</title>
        <authorList>
            <person name="Wang J."/>
        </authorList>
    </citation>
    <scope>NUCLEOTIDE SEQUENCE</scope>
    <source>
        <tissue evidence="6">Leaf</tissue>
    </source>
</reference>
<keyword evidence="3" id="KW-0269">Exonuclease</keyword>
<proteinExistence type="predicted"/>
<dbReference type="SMART" id="SM00479">
    <property type="entry name" value="EXOIII"/>
    <property type="match status" value="1"/>
</dbReference>
<organism evidence="6 7">
    <name type="scientific">Musa troglodytarum</name>
    <name type="common">fe'i banana</name>
    <dbReference type="NCBI Taxonomy" id="320322"/>
    <lineage>
        <taxon>Eukaryota</taxon>
        <taxon>Viridiplantae</taxon>
        <taxon>Streptophyta</taxon>
        <taxon>Embryophyta</taxon>
        <taxon>Tracheophyta</taxon>
        <taxon>Spermatophyta</taxon>
        <taxon>Magnoliopsida</taxon>
        <taxon>Liliopsida</taxon>
        <taxon>Zingiberales</taxon>
        <taxon>Musaceae</taxon>
        <taxon>Musa</taxon>
    </lineage>
</organism>
<dbReference type="PANTHER" id="PTHR23044:SF61">
    <property type="entry name" value="3'-5' EXORIBONUCLEASE 1-RELATED"/>
    <property type="match status" value="1"/>
</dbReference>